<dbReference type="Proteomes" id="UP000197138">
    <property type="component" value="Unassembled WGS sequence"/>
</dbReference>
<dbReference type="GO" id="GO:0016020">
    <property type="term" value="C:membrane"/>
    <property type="evidence" value="ECO:0007669"/>
    <property type="project" value="UniProtKB-SubCell"/>
</dbReference>
<organism evidence="1 2">
    <name type="scientific">Punica granatum</name>
    <name type="common">Pomegranate</name>
    <dbReference type="NCBI Taxonomy" id="22663"/>
    <lineage>
        <taxon>Eukaryota</taxon>
        <taxon>Viridiplantae</taxon>
        <taxon>Streptophyta</taxon>
        <taxon>Embryophyta</taxon>
        <taxon>Tracheophyta</taxon>
        <taxon>Spermatophyta</taxon>
        <taxon>Magnoliopsida</taxon>
        <taxon>eudicotyledons</taxon>
        <taxon>Gunneridae</taxon>
        <taxon>Pentapetalae</taxon>
        <taxon>rosids</taxon>
        <taxon>malvids</taxon>
        <taxon>Myrtales</taxon>
        <taxon>Lythraceae</taxon>
        <taxon>Punica</taxon>
    </lineage>
</organism>
<accession>A0A218XDL0</accession>
<proteinExistence type="predicted"/>
<sequence>MSCHFRRDSSSNPGVMLLPLAFPLSIWNEDNEIIGQPWGPFRKRICFGTKFTTTSYWGSASSKQESAMGGVMGHLKSGSQKSLVAGGKSASLLYVVYTQLPSALVTRSLRCTCGSDGLAI</sequence>
<comment type="caution">
    <text evidence="1">The sequence shown here is derived from an EMBL/GenBank/DDBJ whole genome shotgun (WGS) entry which is preliminary data.</text>
</comment>
<dbReference type="EMBL" id="MTKT01001937">
    <property type="protein sequence ID" value="OWM83037.1"/>
    <property type="molecule type" value="Genomic_DNA"/>
</dbReference>
<evidence type="ECO:0000313" key="1">
    <source>
        <dbReference type="EMBL" id="OWM83037.1"/>
    </source>
</evidence>
<reference evidence="2" key="1">
    <citation type="journal article" date="2017" name="Plant J.">
        <title>The pomegranate (Punica granatum L.) genome and the genomics of punicalagin biosynthesis.</title>
        <authorList>
            <person name="Qin G."/>
            <person name="Xu C."/>
            <person name="Ming R."/>
            <person name="Tang H."/>
            <person name="Guyot R."/>
            <person name="Kramer E.M."/>
            <person name="Hu Y."/>
            <person name="Yi X."/>
            <person name="Qi Y."/>
            <person name="Xu X."/>
            <person name="Gao Z."/>
            <person name="Pan H."/>
            <person name="Jian J."/>
            <person name="Tian Y."/>
            <person name="Yue Z."/>
            <person name="Xu Y."/>
        </authorList>
    </citation>
    <scope>NUCLEOTIDE SEQUENCE [LARGE SCALE GENOMIC DNA]</scope>
    <source>
        <strain evidence="2">cv. Dabenzi</strain>
    </source>
</reference>
<dbReference type="AlphaFoldDB" id="A0A218XDL0"/>
<evidence type="ECO:0000313" key="2">
    <source>
        <dbReference type="Proteomes" id="UP000197138"/>
    </source>
</evidence>
<dbReference type="InterPro" id="IPR009748">
    <property type="entry name" value="Orthopox_C10L"/>
</dbReference>
<dbReference type="InterPro" id="IPR044890">
    <property type="entry name" value="TMEM14_sf"/>
</dbReference>
<protein>
    <submittedName>
        <fullName evidence="1">Uncharacterized protein</fullName>
    </submittedName>
</protein>
<gene>
    <name evidence="1" type="ORF">CDL15_Pgr016519</name>
</gene>
<dbReference type="Gene3D" id="1.10.10.1740">
    <property type="entry name" value="Transmembrane protein 14-like"/>
    <property type="match status" value="1"/>
</dbReference>
<dbReference type="Pfam" id="PF07020">
    <property type="entry name" value="Orthopox_C10L"/>
    <property type="match status" value="1"/>
</dbReference>
<name>A0A218XDL0_PUNGR</name>